<dbReference type="Proteomes" id="UP000196365">
    <property type="component" value="Unassembled WGS sequence"/>
</dbReference>
<dbReference type="OrthoDB" id="1779989at2"/>
<reference evidence="1 2" key="1">
    <citation type="submission" date="2017-02" db="EMBL/GenBank/DDBJ databases">
        <authorList>
            <person name="Peterson S.W."/>
        </authorList>
    </citation>
    <scope>NUCLEOTIDE SEQUENCE [LARGE SCALE GENOMIC DNA]</scope>
    <source>
        <strain evidence="1 2">DSM 15102</strain>
    </source>
</reference>
<accession>A0A1T4P0N8</accession>
<dbReference type="AlphaFoldDB" id="A0A1T4P0N8"/>
<evidence type="ECO:0000313" key="1">
    <source>
        <dbReference type="EMBL" id="SJZ85180.1"/>
    </source>
</evidence>
<dbReference type="EMBL" id="FUWV01000014">
    <property type="protein sequence ID" value="SJZ85180.1"/>
    <property type="molecule type" value="Genomic_DNA"/>
</dbReference>
<dbReference type="RefSeq" id="WP_087679247.1">
    <property type="nucleotide sequence ID" value="NZ_FUWV01000014.1"/>
</dbReference>
<keyword evidence="2" id="KW-1185">Reference proteome</keyword>
<protein>
    <submittedName>
        <fullName evidence="1">Uncharacterized protein</fullName>
    </submittedName>
</protein>
<organism evidence="1 2">
    <name type="scientific">Garciella nitratireducens DSM 15102</name>
    <dbReference type="NCBI Taxonomy" id="1121911"/>
    <lineage>
        <taxon>Bacteria</taxon>
        <taxon>Bacillati</taxon>
        <taxon>Bacillota</taxon>
        <taxon>Clostridia</taxon>
        <taxon>Eubacteriales</taxon>
        <taxon>Eubacteriaceae</taxon>
        <taxon>Garciella</taxon>
    </lineage>
</organism>
<proteinExistence type="predicted"/>
<name>A0A1T4P0N8_9FIRM</name>
<gene>
    <name evidence="1" type="ORF">SAMN02745973_01885</name>
</gene>
<evidence type="ECO:0000313" key="2">
    <source>
        <dbReference type="Proteomes" id="UP000196365"/>
    </source>
</evidence>
<sequence>MLNIENIIKEKLQQATLEEILDRKDIHSLDWFWVNRDIFEDILKNIPKFDYYEQEEEIKKYLNSIKDEEFIDFLRHQIETRGFIEISQNLFAKLDKEYRIMEDIQTWIFIHENYYNKLWIQKYNELEWVLKAMAINTYQRLDYSYDSLEETYQELFENNIRIIEEITDKGEYVLESGKWILNEKEGTLRFYKNGKIFYEWGKGEVESRFEELQLL</sequence>